<dbReference type="PROSITE" id="PS00101">
    <property type="entry name" value="HEXAPEP_TRANSFERASES"/>
    <property type="match status" value="1"/>
</dbReference>
<keyword evidence="1 7" id="KW-0444">Lipid biosynthesis</keyword>
<evidence type="ECO:0000256" key="3">
    <source>
        <dbReference type="ARBA" id="ARBA00022679"/>
    </source>
</evidence>
<evidence type="ECO:0000256" key="5">
    <source>
        <dbReference type="ARBA" id="ARBA00023098"/>
    </source>
</evidence>
<feature type="active site" description="Proton acceptor" evidence="7">
    <location>
        <position position="260"/>
    </location>
</feature>
<protein>
    <recommendedName>
        <fullName evidence="7">UDP-3-O-acylglucosamine N-acyltransferase</fullName>
        <ecNumber evidence="7">2.3.1.191</ecNumber>
    </recommendedName>
</protein>
<dbReference type="GO" id="GO:0016410">
    <property type="term" value="F:N-acyltransferase activity"/>
    <property type="evidence" value="ECO:0007669"/>
    <property type="project" value="InterPro"/>
</dbReference>
<dbReference type="AlphaFoldDB" id="A0A2X1UN75"/>
<dbReference type="Proteomes" id="UP000250242">
    <property type="component" value="Unassembled WGS sequence"/>
</dbReference>
<dbReference type="InterPro" id="IPR011004">
    <property type="entry name" value="Trimer_LpxA-like_sf"/>
</dbReference>
<keyword evidence="5 7" id="KW-0443">Lipid metabolism</keyword>
<sequence length="358" mass="38028">MSHSLSLPLDKLLAQVNTEGLAYSILNTSTQAMPTIRGLGSLSHAGSEQISFLSNPRMFNLLLETKAGAVILPQQGVDKLPATVPFVVVVCEDPYLLYARISQYFDDSRIDLVPKVIHPTAVIDATAEIAEGVAIGPYVVIEEGVKIGSGSVIGAHCVIGKNSSIGKDTRLHPHVTLYRGTQIGDRCLLHSHATLGADGFGFAPDNTVEKGAWCRIAQFGNVNVGNDVEIGVCTSIDRGALGDTIIGNGVKLDNQIMIGHNCVIGDHTAMAACVGVAGSSIIGKRCTLAGAAMLAGHLELADDVHISGATGVMSSINKPGRYTSAYPIEEHSEWQKNAAVIKNLYKLRRRVQELEKKL</sequence>
<dbReference type="PANTHER" id="PTHR43378">
    <property type="entry name" value="UDP-3-O-ACYLGLUCOSAMINE N-ACYLTRANSFERASE"/>
    <property type="match status" value="1"/>
</dbReference>
<comment type="pathway">
    <text evidence="7">Bacterial outer membrane biogenesis; LPS lipid A biosynthesis.</text>
</comment>
<comment type="similarity">
    <text evidence="7">Belongs to the transferase hexapeptide repeat family. LpxD subfamily.</text>
</comment>
<keyword evidence="6 7" id="KW-0012">Acyltransferase</keyword>
<feature type="domain" description="UDP-3-O-[3-hydroxymyristoyl] glucosamine N-acyltransferase non-repeat region" evidence="8">
    <location>
        <begin position="34"/>
        <end position="103"/>
    </location>
</feature>
<evidence type="ECO:0000313" key="9">
    <source>
        <dbReference type="EMBL" id="SPY08549.1"/>
    </source>
</evidence>
<evidence type="ECO:0000256" key="4">
    <source>
        <dbReference type="ARBA" id="ARBA00022737"/>
    </source>
</evidence>
<proteinExistence type="inferred from homology"/>
<dbReference type="HAMAP" id="MF_00523">
    <property type="entry name" value="LpxD"/>
    <property type="match status" value="1"/>
</dbReference>
<dbReference type="NCBIfam" id="NF002060">
    <property type="entry name" value="PRK00892.1"/>
    <property type="match status" value="1"/>
</dbReference>
<dbReference type="Gene3D" id="2.160.10.10">
    <property type="entry name" value="Hexapeptide repeat proteins"/>
    <property type="match status" value="1"/>
</dbReference>
<gene>
    <name evidence="7 9" type="primary">lpxD</name>
    <name evidence="9" type="ORF">NCTC11009_01776</name>
</gene>
<evidence type="ECO:0000256" key="1">
    <source>
        <dbReference type="ARBA" id="ARBA00022516"/>
    </source>
</evidence>
<dbReference type="EC" id="2.3.1.191" evidence="7"/>
<dbReference type="InterPro" id="IPR001451">
    <property type="entry name" value="Hexapep"/>
</dbReference>
<reference evidence="9 10" key="1">
    <citation type="submission" date="2018-06" db="EMBL/GenBank/DDBJ databases">
        <authorList>
            <consortium name="Pathogen Informatics"/>
            <person name="Doyle S."/>
        </authorList>
    </citation>
    <scope>NUCLEOTIDE SEQUENCE [LARGE SCALE GENOMIC DNA]</scope>
    <source>
        <strain evidence="9 10">NCTC11009</strain>
    </source>
</reference>
<dbReference type="InterPro" id="IPR018357">
    <property type="entry name" value="Hexapep_transf_CS"/>
</dbReference>
<keyword evidence="4 7" id="KW-0677">Repeat</keyword>
<evidence type="ECO:0000256" key="7">
    <source>
        <dbReference type="HAMAP-Rule" id="MF_00523"/>
    </source>
</evidence>
<dbReference type="NCBIfam" id="TIGR01853">
    <property type="entry name" value="lipid_A_lpxD"/>
    <property type="match status" value="1"/>
</dbReference>
<dbReference type="EMBL" id="UATH01000001">
    <property type="protein sequence ID" value="SPY08549.1"/>
    <property type="molecule type" value="Genomic_DNA"/>
</dbReference>
<evidence type="ECO:0000259" key="8">
    <source>
        <dbReference type="Pfam" id="PF04613"/>
    </source>
</evidence>
<accession>A0A2X1UN75</accession>
<comment type="function">
    <text evidence="7">Catalyzes the N-acylation of UDP-3-O-acylglucosamine using 3-hydroxyacyl-ACP as the acyl donor. Is involved in the biosynthesis of lipid A, a phosphorylated glycolipid that anchors the lipopolysaccharide to the outer membrane of the cell.</text>
</comment>
<dbReference type="RefSeq" id="WP_113062719.1">
    <property type="nucleotide sequence ID" value="NZ_UATH01000001.1"/>
</dbReference>
<comment type="catalytic activity">
    <reaction evidence="7">
        <text>a UDP-3-O-[(3R)-3-hydroxyacyl]-alpha-D-glucosamine + a (3R)-hydroxyacyl-[ACP] = a UDP-2-N,3-O-bis[(3R)-3-hydroxyacyl]-alpha-D-glucosamine + holo-[ACP] + H(+)</text>
        <dbReference type="Rhea" id="RHEA:53836"/>
        <dbReference type="Rhea" id="RHEA-COMP:9685"/>
        <dbReference type="Rhea" id="RHEA-COMP:9945"/>
        <dbReference type="ChEBI" id="CHEBI:15378"/>
        <dbReference type="ChEBI" id="CHEBI:64479"/>
        <dbReference type="ChEBI" id="CHEBI:78827"/>
        <dbReference type="ChEBI" id="CHEBI:137740"/>
        <dbReference type="ChEBI" id="CHEBI:137748"/>
        <dbReference type="EC" id="2.3.1.191"/>
    </reaction>
</comment>
<dbReference type="GO" id="GO:0016020">
    <property type="term" value="C:membrane"/>
    <property type="evidence" value="ECO:0007669"/>
    <property type="project" value="GOC"/>
</dbReference>
<dbReference type="GO" id="GO:0009245">
    <property type="term" value="P:lipid A biosynthetic process"/>
    <property type="evidence" value="ECO:0007669"/>
    <property type="project" value="UniProtKB-UniRule"/>
</dbReference>
<dbReference type="InterPro" id="IPR020573">
    <property type="entry name" value="UDP_GlcNAc_AcTrfase_non-rep"/>
</dbReference>
<dbReference type="Pfam" id="PF04613">
    <property type="entry name" value="LpxD"/>
    <property type="match status" value="1"/>
</dbReference>
<dbReference type="SUPFAM" id="SSF51161">
    <property type="entry name" value="Trimeric LpxA-like enzymes"/>
    <property type="match status" value="1"/>
</dbReference>
<keyword evidence="2 7" id="KW-0441">Lipid A biosynthesis</keyword>
<evidence type="ECO:0000256" key="2">
    <source>
        <dbReference type="ARBA" id="ARBA00022556"/>
    </source>
</evidence>
<keyword evidence="3 7" id="KW-0808">Transferase</keyword>
<dbReference type="InterPro" id="IPR007691">
    <property type="entry name" value="LpxD"/>
</dbReference>
<evidence type="ECO:0000313" key="10">
    <source>
        <dbReference type="Proteomes" id="UP000250242"/>
    </source>
</evidence>
<dbReference type="Gene3D" id="3.40.1390.10">
    <property type="entry name" value="MurE/MurF, N-terminal domain"/>
    <property type="match status" value="1"/>
</dbReference>
<dbReference type="Pfam" id="PF00132">
    <property type="entry name" value="Hexapep"/>
    <property type="match status" value="2"/>
</dbReference>
<dbReference type="PANTHER" id="PTHR43378:SF2">
    <property type="entry name" value="UDP-3-O-ACYLGLUCOSAMINE N-ACYLTRANSFERASE 1, MITOCHONDRIAL-RELATED"/>
    <property type="match status" value="1"/>
</dbReference>
<evidence type="ECO:0000256" key="6">
    <source>
        <dbReference type="ARBA" id="ARBA00023315"/>
    </source>
</evidence>
<dbReference type="GO" id="GO:0103118">
    <property type="term" value="F:UDP-3-O-[(3R)-3-hydroxyacyl]-glucosamine N-acyltransferase activity"/>
    <property type="evidence" value="ECO:0007669"/>
    <property type="project" value="UniProtKB-EC"/>
</dbReference>
<name>A0A2X1UN75_9BURK</name>
<dbReference type="CDD" id="cd03352">
    <property type="entry name" value="LbH_LpxD"/>
    <property type="match status" value="1"/>
</dbReference>
<organism evidence="9 10">
    <name type="scientific">Oligella urethralis</name>
    <dbReference type="NCBI Taxonomy" id="90245"/>
    <lineage>
        <taxon>Bacteria</taxon>
        <taxon>Pseudomonadati</taxon>
        <taxon>Pseudomonadota</taxon>
        <taxon>Betaproteobacteria</taxon>
        <taxon>Burkholderiales</taxon>
        <taxon>Alcaligenaceae</taxon>
        <taxon>Oligella</taxon>
    </lineage>
</organism>
<dbReference type="UniPathway" id="UPA00973"/>
<comment type="subunit">
    <text evidence="7">Homotrimer.</text>
</comment>